<name>A0A926DWB4_9FIRM</name>
<keyword evidence="2" id="KW-1185">Reference proteome</keyword>
<evidence type="ECO:0000313" key="1">
    <source>
        <dbReference type="EMBL" id="MBC8546460.1"/>
    </source>
</evidence>
<dbReference type="RefSeq" id="WP_249282539.1">
    <property type="nucleotide sequence ID" value="NZ_JACRST010000006.1"/>
</dbReference>
<dbReference type="EMBL" id="JACRST010000006">
    <property type="protein sequence ID" value="MBC8546460.1"/>
    <property type="molecule type" value="Genomic_DNA"/>
</dbReference>
<protein>
    <submittedName>
        <fullName evidence="1">Uncharacterized protein</fullName>
    </submittedName>
</protein>
<accession>A0A926DWB4</accession>
<dbReference type="Gene3D" id="2.40.10.370">
    <property type="entry name" value="Protein of unknown function DUF3599"/>
    <property type="match status" value="1"/>
</dbReference>
<evidence type="ECO:0000313" key="2">
    <source>
        <dbReference type="Proteomes" id="UP000653127"/>
    </source>
</evidence>
<sequence>MNLNQQSVQAARAALQSMWGDICEIWRATKAGNVKKETRRYAGVRCHLSTKTLPQLTQDNAGATATQYMVYFDPAQDVTEGDTLRLVHKGRKYLCIVGRVHEYNVNKVAPVEVVEIA</sequence>
<dbReference type="AlphaFoldDB" id="A0A926DWB4"/>
<comment type="caution">
    <text evidence="1">The sequence shown here is derived from an EMBL/GenBank/DDBJ whole genome shotgun (WGS) entry which is preliminary data.</text>
</comment>
<dbReference type="InterPro" id="IPR038667">
    <property type="entry name" value="XkdH-like_sf"/>
</dbReference>
<gene>
    <name evidence="1" type="ORF">H8711_05870</name>
</gene>
<reference evidence="1" key="1">
    <citation type="submission" date="2020-08" db="EMBL/GenBank/DDBJ databases">
        <title>Genome public.</title>
        <authorList>
            <person name="Liu C."/>
            <person name="Sun Q."/>
        </authorList>
    </citation>
    <scope>NUCLEOTIDE SEQUENCE</scope>
    <source>
        <strain evidence="1">NSJ-31</strain>
    </source>
</reference>
<organism evidence="1 2">
    <name type="scientific">Ligaoa zhengdingensis</name>
    <dbReference type="NCBI Taxonomy" id="2763658"/>
    <lineage>
        <taxon>Bacteria</taxon>
        <taxon>Bacillati</taxon>
        <taxon>Bacillota</taxon>
        <taxon>Clostridia</taxon>
        <taxon>Eubacteriales</taxon>
        <taxon>Oscillospiraceae</taxon>
        <taxon>Ligaoa</taxon>
    </lineage>
</organism>
<dbReference type="Proteomes" id="UP000653127">
    <property type="component" value="Unassembled WGS sequence"/>
</dbReference>
<proteinExistence type="predicted"/>